<organism evidence="1 2">
    <name type="scientific">Sporanaerobium hydrogeniformans</name>
    <dbReference type="NCBI Taxonomy" id="3072179"/>
    <lineage>
        <taxon>Bacteria</taxon>
        <taxon>Bacillati</taxon>
        <taxon>Bacillota</taxon>
        <taxon>Clostridia</taxon>
        <taxon>Lachnospirales</taxon>
        <taxon>Lachnospiraceae</taxon>
        <taxon>Sporanaerobium</taxon>
    </lineage>
</organism>
<proteinExistence type="predicted"/>
<dbReference type="EMBL" id="PEDL01000002">
    <property type="protein sequence ID" value="PHV71713.1"/>
    <property type="molecule type" value="Genomic_DNA"/>
</dbReference>
<keyword evidence="2" id="KW-1185">Reference proteome</keyword>
<reference evidence="1" key="1">
    <citation type="submission" date="2017-10" db="EMBL/GenBank/DDBJ databases">
        <title>Genome sequence of cellulolytic Lachnospiraceae bacterium XHS1971 isolated from hotspring sediment.</title>
        <authorList>
            <person name="Vasudevan G."/>
            <person name="Joshi A.J."/>
            <person name="Hivarkar S."/>
            <person name="Lanjekar V.B."/>
            <person name="Dhakephalkar P.K."/>
            <person name="Dagar S."/>
        </authorList>
    </citation>
    <scope>NUCLEOTIDE SEQUENCE</scope>
    <source>
        <strain evidence="1">XHS1971</strain>
    </source>
</reference>
<sequence>MFKMQKILGIFFTSFCFLLIGCNTSSSIVPPSSPPTTESTSSSSPLEISPSPSPEINPQLNATNQSPPLVISSEIPLAPPIFPDGSPVALHGALHIEGRQLLDTHNKPFQLRGISTHGIQWFGDFVNEKSLKHLRDDWKVNVIRLAMYTDTTSGYSDNPLLLQQSMQKGIEIATELGLYVIVDWHILSDGNPNTHLEEATIFFDAFSRLYKNYPNILFELCNEPNGPNVTWEEEIKPYAEKILACIRSNSNQSIIIVGTPTWCQNILAAAKNPLEDTNCLYALHFYASTHTVTLRTYLQIASDKYSLPLIVSEFGTCEASGDGAINFTECDNWIALLDDYTISWVNWSLCDKPETSALLNPGASFTGPWQENELTESGRYIKALLIQSAASKDKE</sequence>
<evidence type="ECO:0000313" key="2">
    <source>
        <dbReference type="Proteomes" id="UP000224460"/>
    </source>
</evidence>
<comment type="caution">
    <text evidence="1">The sequence shown here is derived from an EMBL/GenBank/DDBJ whole genome shotgun (WGS) entry which is preliminary data.</text>
</comment>
<dbReference type="Proteomes" id="UP000224460">
    <property type="component" value="Unassembled WGS sequence"/>
</dbReference>
<keyword evidence="1" id="KW-0378">Hydrolase</keyword>
<accession>A0AC61DFS7</accession>
<name>A0AC61DFS7_9FIRM</name>
<protein>
    <submittedName>
        <fullName evidence="1">Glycosyl hydrolase family 5</fullName>
    </submittedName>
</protein>
<evidence type="ECO:0000313" key="1">
    <source>
        <dbReference type="EMBL" id="PHV71713.1"/>
    </source>
</evidence>
<gene>
    <name evidence="1" type="ORF">CS063_03900</name>
</gene>